<feature type="transmembrane region" description="Helical" evidence="9">
    <location>
        <begin position="6"/>
        <end position="26"/>
    </location>
</feature>
<dbReference type="GO" id="GO:0015031">
    <property type="term" value="P:protein transport"/>
    <property type="evidence" value="ECO:0007669"/>
    <property type="project" value="UniProtKB-KW"/>
</dbReference>
<dbReference type="PANTHER" id="PTHR33162">
    <property type="entry name" value="SEC-INDEPENDENT PROTEIN TRANSLOCASE PROTEIN TATA, CHLOROPLASTIC"/>
    <property type="match status" value="1"/>
</dbReference>
<reference evidence="10 11" key="1">
    <citation type="submission" date="2016-11" db="EMBL/GenBank/DDBJ databases">
        <authorList>
            <person name="Jaros S."/>
            <person name="Januszkiewicz K."/>
            <person name="Wedrychowicz H."/>
        </authorList>
    </citation>
    <scope>NUCLEOTIDE SEQUENCE [LARGE SCALE GENOMIC DNA]</scope>
    <source>
        <strain evidence="10 11">DSM 46144</strain>
    </source>
</reference>
<keyword evidence="5 9" id="KW-1133">Transmembrane helix</keyword>
<name>A0A1M7QPR3_9ACTN</name>
<dbReference type="InterPro" id="IPR003369">
    <property type="entry name" value="TatA/B/E"/>
</dbReference>
<dbReference type="STRING" id="134849.SAMN05443668_105152"/>
<evidence type="ECO:0000313" key="11">
    <source>
        <dbReference type="Proteomes" id="UP000184440"/>
    </source>
</evidence>
<evidence type="ECO:0000256" key="4">
    <source>
        <dbReference type="ARBA" id="ARBA00022927"/>
    </source>
</evidence>
<evidence type="ECO:0000256" key="5">
    <source>
        <dbReference type="ARBA" id="ARBA00022989"/>
    </source>
</evidence>
<evidence type="ECO:0000256" key="8">
    <source>
        <dbReference type="SAM" id="MobiDB-lite"/>
    </source>
</evidence>
<gene>
    <name evidence="10" type="ORF">SAMN05443668_105152</name>
</gene>
<keyword evidence="11" id="KW-1185">Reference proteome</keyword>
<dbReference type="EMBL" id="FRCS01000005">
    <property type="protein sequence ID" value="SHN33508.1"/>
    <property type="molecule type" value="Genomic_DNA"/>
</dbReference>
<dbReference type="Pfam" id="PF02416">
    <property type="entry name" value="TatA_B_E"/>
    <property type="match status" value="1"/>
</dbReference>
<feature type="region of interest" description="Disordered" evidence="8">
    <location>
        <begin position="104"/>
        <end position="135"/>
    </location>
</feature>
<organism evidence="10 11">
    <name type="scientific">Cryptosporangium aurantiacum</name>
    <dbReference type="NCBI Taxonomy" id="134849"/>
    <lineage>
        <taxon>Bacteria</taxon>
        <taxon>Bacillati</taxon>
        <taxon>Actinomycetota</taxon>
        <taxon>Actinomycetes</taxon>
        <taxon>Cryptosporangiales</taxon>
        <taxon>Cryptosporangiaceae</taxon>
        <taxon>Cryptosporangium</taxon>
    </lineage>
</organism>
<evidence type="ECO:0000256" key="1">
    <source>
        <dbReference type="ARBA" id="ARBA00004167"/>
    </source>
</evidence>
<evidence type="ECO:0000256" key="3">
    <source>
        <dbReference type="ARBA" id="ARBA00022692"/>
    </source>
</evidence>
<keyword evidence="4" id="KW-0653">Protein transport</keyword>
<feature type="compositionally biased region" description="Basic and acidic residues" evidence="8">
    <location>
        <begin position="126"/>
        <end position="135"/>
    </location>
</feature>
<dbReference type="GO" id="GO:0016020">
    <property type="term" value="C:membrane"/>
    <property type="evidence" value="ECO:0007669"/>
    <property type="project" value="UniProtKB-SubCell"/>
</dbReference>
<dbReference type="PANTHER" id="PTHR33162:SF1">
    <property type="entry name" value="SEC-INDEPENDENT PROTEIN TRANSLOCASE PROTEIN TATA, CHLOROPLASTIC"/>
    <property type="match status" value="1"/>
</dbReference>
<dbReference type="RefSeq" id="WP_073258767.1">
    <property type="nucleotide sequence ID" value="NZ_FRCS01000005.1"/>
</dbReference>
<evidence type="ECO:0000313" key="10">
    <source>
        <dbReference type="EMBL" id="SHN33508.1"/>
    </source>
</evidence>
<dbReference type="Gene3D" id="1.20.5.3310">
    <property type="match status" value="1"/>
</dbReference>
<dbReference type="NCBIfam" id="NF002377">
    <property type="entry name" value="PRK01371.1-4"/>
    <property type="match status" value="1"/>
</dbReference>
<keyword evidence="3 9" id="KW-0812">Transmembrane</keyword>
<accession>A0A1M7QPR3</accession>
<evidence type="ECO:0000256" key="7">
    <source>
        <dbReference type="ARBA" id="ARBA00023136"/>
    </source>
</evidence>
<protein>
    <submittedName>
        <fullName evidence="10">Sec-independent protein translocase protein TatB</fullName>
    </submittedName>
</protein>
<keyword evidence="7 9" id="KW-0472">Membrane</keyword>
<keyword evidence="6" id="KW-0811">Translocation</keyword>
<evidence type="ECO:0000256" key="2">
    <source>
        <dbReference type="ARBA" id="ARBA00022448"/>
    </source>
</evidence>
<keyword evidence="2" id="KW-0813">Transport</keyword>
<dbReference type="OrthoDB" id="3267321at2"/>
<dbReference type="PRINTS" id="PR01506">
    <property type="entry name" value="TATBPROTEIN"/>
</dbReference>
<comment type="subcellular location">
    <subcellularLocation>
        <location evidence="1">Membrane</location>
        <topology evidence="1">Single-pass membrane protein</topology>
    </subcellularLocation>
</comment>
<dbReference type="AlphaFoldDB" id="A0A1M7QPR3"/>
<sequence length="135" mass="15360">MFENLGWWEIIVLALIGLFVFGPDRLPKVIGEAGRMLRTLRQMARGASAELRDELGTDFEIEDLHPKRFVRKHLLSEEDEAALRKPLKDAMRDFEELTHVDEVTEAYRDEGPSKNGKAKSSSPESRAARYDSDAT</sequence>
<evidence type="ECO:0000256" key="9">
    <source>
        <dbReference type="SAM" id="Phobius"/>
    </source>
</evidence>
<proteinExistence type="predicted"/>
<dbReference type="Proteomes" id="UP000184440">
    <property type="component" value="Unassembled WGS sequence"/>
</dbReference>
<evidence type="ECO:0000256" key="6">
    <source>
        <dbReference type="ARBA" id="ARBA00023010"/>
    </source>
</evidence>